<protein>
    <submittedName>
        <fullName evidence="1">Protein of uncharacterized function (DUF3795)</fullName>
    </submittedName>
</protein>
<dbReference type="Pfam" id="PF12675">
    <property type="entry name" value="DUF3795"/>
    <property type="match status" value="1"/>
</dbReference>
<gene>
    <name evidence="1" type="ORF">SAMEA3545359_00903</name>
</gene>
<evidence type="ECO:0000313" key="1">
    <source>
        <dbReference type="EMBL" id="SCJ58050.1"/>
    </source>
</evidence>
<reference evidence="1" key="1">
    <citation type="submission" date="2015-09" db="EMBL/GenBank/DDBJ databases">
        <authorList>
            <consortium name="Pathogen Informatics"/>
        </authorList>
    </citation>
    <scope>NUCLEOTIDE SEQUENCE</scope>
    <source>
        <strain evidence="1">2789STDY5834896</strain>
    </source>
</reference>
<organism evidence="1">
    <name type="scientific">uncultured Anaerotruncus sp</name>
    <dbReference type="NCBI Taxonomy" id="905011"/>
    <lineage>
        <taxon>Bacteria</taxon>
        <taxon>Bacillati</taxon>
        <taxon>Bacillota</taxon>
        <taxon>Clostridia</taxon>
        <taxon>Eubacteriales</taxon>
        <taxon>Oscillospiraceae</taxon>
        <taxon>Anaerotruncus</taxon>
        <taxon>environmental samples</taxon>
    </lineage>
</organism>
<proteinExistence type="predicted"/>
<dbReference type="AlphaFoldDB" id="A0A1C6HKQ0"/>
<dbReference type="EMBL" id="FMHG01000001">
    <property type="protein sequence ID" value="SCJ58050.1"/>
    <property type="molecule type" value="Genomic_DNA"/>
</dbReference>
<name>A0A1C6HKQ0_9FIRM</name>
<sequence>MVQERVELLAPCGVYCGLCSRYLAAKKPCGGCRGPAAQLAVSCQKCAIRGCVQARGAGGCLTCASWPCKKLLPLYKNYRRRYQVDLPAFVAHIKTVGKPRALAALQESHRCPACGRLFSLQDGCCLHCLKKE</sequence>
<accession>A0A1C6HKQ0</accession>
<dbReference type="InterPro" id="IPR024227">
    <property type="entry name" value="DUF3795"/>
</dbReference>